<dbReference type="PANTHER" id="PTHR30105:SF2">
    <property type="entry name" value="DIVERGENT POLYSACCHARIDE DEACETYLASE SUPERFAMILY"/>
    <property type="match status" value="1"/>
</dbReference>
<protein>
    <recommendedName>
        <fullName evidence="3">Divergent polysaccharide deacetylase</fullName>
    </recommendedName>
</protein>
<feature type="transmembrane region" description="Helical" evidence="1">
    <location>
        <begin position="7"/>
        <end position="24"/>
    </location>
</feature>
<evidence type="ECO:0008006" key="3">
    <source>
        <dbReference type="Google" id="ProtNLM"/>
    </source>
</evidence>
<dbReference type="InterPro" id="IPR006837">
    <property type="entry name" value="Divergent_DAC"/>
</dbReference>
<accession>A0A644TFL6</accession>
<dbReference type="InterPro" id="IPR011330">
    <property type="entry name" value="Glyco_hydro/deAcase_b/a-brl"/>
</dbReference>
<dbReference type="SUPFAM" id="SSF88713">
    <property type="entry name" value="Glycoside hydrolase/deacetylase"/>
    <property type="match status" value="1"/>
</dbReference>
<sequence length="405" mass="44200">MAKRSKLTPWVIVLMIAITAILYFKVSDNGSRVPQGGQDTAPHYTIEKTGAGAVVDFTAESKKIHSAVDRFINNANLTIKDSKETSKEIPRQQVEGTIRWHVRDVFVSGTGLDIDQLKRSAAEVVKSVGGEVLDVQQDNYQGVSVTRLDLGLRDHLGGDAITIITDRVYVQQEKIIDQNLKPVSKGKGVMAIVIDDFGYSDDAINEFAEINRPLTFAVLPYRSYSSEAASRGLSSGHQVILHLPLEPLTASAQSEQITINSGMNETEVRDTVTGAIHAVPGIIGVNNHQGSRSTADQRVMRQVLTEIKANNLFFVDSRTNSQSVAVSVARRLGVKTAANDLFIDNDNDVSAVKRQLRIARDIALRDGSIIVIGHARMTTATAVREMIPDIEASGIKLIFVSEMVK</sequence>
<organism evidence="2">
    <name type="scientific">bioreactor metagenome</name>
    <dbReference type="NCBI Taxonomy" id="1076179"/>
    <lineage>
        <taxon>unclassified sequences</taxon>
        <taxon>metagenomes</taxon>
        <taxon>ecological metagenomes</taxon>
    </lineage>
</organism>
<dbReference type="Gene3D" id="3.20.20.370">
    <property type="entry name" value="Glycoside hydrolase/deacetylase"/>
    <property type="match status" value="1"/>
</dbReference>
<evidence type="ECO:0000313" key="2">
    <source>
        <dbReference type="EMBL" id="MPL65640.1"/>
    </source>
</evidence>
<name>A0A644TFL6_9ZZZZ</name>
<reference evidence="2" key="1">
    <citation type="submission" date="2019-08" db="EMBL/GenBank/DDBJ databases">
        <authorList>
            <person name="Kucharzyk K."/>
            <person name="Murdoch R.W."/>
            <person name="Higgins S."/>
            <person name="Loffler F."/>
        </authorList>
    </citation>
    <scope>NUCLEOTIDE SEQUENCE</scope>
</reference>
<dbReference type="CDD" id="cd10936">
    <property type="entry name" value="CE4_DAC2"/>
    <property type="match status" value="1"/>
</dbReference>
<dbReference type="EMBL" id="VSSQ01000029">
    <property type="protein sequence ID" value="MPL65640.1"/>
    <property type="molecule type" value="Genomic_DNA"/>
</dbReference>
<dbReference type="Pfam" id="PF04748">
    <property type="entry name" value="Polysacc_deac_2"/>
    <property type="match status" value="1"/>
</dbReference>
<keyword evidence="1" id="KW-1133">Transmembrane helix</keyword>
<dbReference type="AlphaFoldDB" id="A0A644TFL6"/>
<keyword evidence="1" id="KW-0472">Membrane</keyword>
<gene>
    <name evidence="2" type="ORF">SDC9_11304</name>
</gene>
<comment type="caution">
    <text evidence="2">The sequence shown here is derived from an EMBL/GenBank/DDBJ whole genome shotgun (WGS) entry which is preliminary data.</text>
</comment>
<keyword evidence="1" id="KW-0812">Transmembrane</keyword>
<evidence type="ECO:0000256" key="1">
    <source>
        <dbReference type="SAM" id="Phobius"/>
    </source>
</evidence>
<proteinExistence type="predicted"/>
<dbReference type="PANTHER" id="PTHR30105">
    <property type="entry name" value="UNCHARACTERIZED YIBQ-RELATED"/>
    <property type="match status" value="1"/>
</dbReference>
<dbReference type="GO" id="GO:0005975">
    <property type="term" value="P:carbohydrate metabolic process"/>
    <property type="evidence" value="ECO:0007669"/>
    <property type="project" value="InterPro"/>
</dbReference>